<proteinExistence type="predicted"/>
<comment type="caution">
    <text evidence="1">The sequence shown here is derived from an EMBL/GenBank/DDBJ whole genome shotgun (WGS) entry which is preliminary data.</text>
</comment>
<dbReference type="EMBL" id="MHUS01000010">
    <property type="protein sequence ID" value="OHA81515.1"/>
    <property type="molecule type" value="Genomic_DNA"/>
</dbReference>
<dbReference type="AlphaFoldDB" id="A0A1G2S8V4"/>
<reference evidence="1 2" key="1">
    <citation type="journal article" date="2016" name="Nat. Commun.">
        <title>Thousands of microbial genomes shed light on interconnected biogeochemical processes in an aquifer system.</title>
        <authorList>
            <person name="Anantharaman K."/>
            <person name="Brown C.T."/>
            <person name="Hug L.A."/>
            <person name="Sharon I."/>
            <person name="Castelle C.J."/>
            <person name="Probst A.J."/>
            <person name="Thomas B.C."/>
            <person name="Singh A."/>
            <person name="Wilkins M.J."/>
            <person name="Karaoz U."/>
            <person name="Brodie E.L."/>
            <person name="Williams K.H."/>
            <person name="Hubbard S.S."/>
            <person name="Banfield J.F."/>
        </authorList>
    </citation>
    <scope>NUCLEOTIDE SEQUENCE [LARGE SCALE GENOMIC DNA]</scope>
</reference>
<name>A0A1G2S8V4_9BACT</name>
<accession>A0A1G2S8V4</accession>
<gene>
    <name evidence="1" type="ORF">A2675_03545</name>
</gene>
<dbReference type="Proteomes" id="UP000176997">
    <property type="component" value="Unassembled WGS sequence"/>
</dbReference>
<protein>
    <submittedName>
        <fullName evidence="1">Uncharacterized protein</fullName>
    </submittedName>
</protein>
<dbReference type="STRING" id="1802723.A2675_03545"/>
<evidence type="ECO:0000313" key="1">
    <source>
        <dbReference type="EMBL" id="OHA81515.1"/>
    </source>
</evidence>
<sequence>MTKLSAVRVENLVGGQMYFLVDYTLKATCSKPFIVCGVRRKDSHGHTWTWKILIKKADGSRAWVPDAYWFQFFKFTPFAYRNKRIELGQAPL</sequence>
<organism evidence="1 2">
    <name type="scientific">Candidatus Yonathbacteria bacterium RIFCSPHIGHO2_01_FULL_51_10</name>
    <dbReference type="NCBI Taxonomy" id="1802723"/>
    <lineage>
        <taxon>Bacteria</taxon>
        <taxon>Candidatus Yonathiibacteriota</taxon>
    </lineage>
</organism>
<evidence type="ECO:0000313" key="2">
    <source>
        <dbReference type="Proteomes" id="UP000176997"/>
    </source>
</evidence>